<comment type="caution">
    <text evidence="3">The sequence shown here is derived from an EMBL/GenBank/DDBJ whole genome shotgun (WGS) entry which is preliminary data.</text>
</comment>
<keyword evidence="4" id="KW-1185">Reference proteome</keyword>
<name>A0ABP6UTA9_9ACTN</name>
<dbReference type="EMBL" id="BAABBB010000003">
    <property type="protein sequence ID" value="GAA3518610.1"/>
    <property type="molecule type" value="Genomic_DNA"/>
</dbReference>
<evidence type="ECO:0008006" key="5">
    <source>
        <dbReference type="Google" id="ProtNLM"/>
    </source>
</evidence>
<dbReference type="InterPro" id="IPR018720">
    <property type="entry name" value="DUF2249"/>
</dbReference>
<dbReference type="Pfam" id="PF10006">
    <property type="entry name" value="DUF2249"/>
    <property type="match status" value="1"/>
</dbReference>
<dbReference type="Pfam" id="PF01814">
    <property type="entry name" value="Hemerythrin"/>
    <property type="match status" value="1"/>
</dbReference>
<reference evidence="4" key="1">
    <citation type="journal article" date="2019" name="Int. J. Syst. Evol. Microbiol.">
        <title>The Global Catalogue of Microorganisms (GCM) 10K type strain sequencing project: providing services to taxonomists for standard genome sequencing and annotation.</title>
        <authorList>
            <consortium name="The Broad Institute Genomics Platform"/>
            <consortium name="The Broad Institute Genome Sequencing Center for Infectious Disease"/>
            <person name="Wu L."/>
            <person name="Ma J."/>
        </authorList>
    </citation>
    <scope>NUCLEOTIDE SEQUENCE [LARGE SCALE GENOMIC DNA]</scope>
    <source>
        <strain evidence="4">JCM 17460</strain>
    </source>
</reference>
<dbReference type="InterPro" id="IPR012312">
    <property type="entry name" value="Hemerythrin-like"/>
</dbReference>
<evidence type="ECO:0000313" key="4">
    <source>
        <dbReference type="Proteomes" id="UP001500301"/>
    </source>
</evidence>
<feature type="domain" description="DUF2249" evidence="2">
    <location>
        <begin position="194"/>
        <end position="263"/>
    </location>
</feature>
<evidence type="ECO:0000313" key="3">
    <source>
        <dbReference type="EMBL" id="GAA3518610.1"/>
    </source>
</evidence>
<dbReference type="Proteomes" id="UP001500301">
    <property type="component" value="Unassembled WGS sequence"/>
</dbReference>
<organism evidence="3 4">
    <name type="scientific">Nocardioides daeguensis</name>
    <dbReference type="NCBI Taxonomy" id="908359"/>
    <lineage>
        <taxon>Bacteria</taxon>
        <taxon>Bacillati</taxon>
        <taxon>Actinomycetota</taxon>
        <taxon>Actinomycetes</taxon>
        <taxon>Propionibacteriales</taxon>
        <taxon>Nocardioidaceae</taxon>
        <taxon>Nocardioides</taxon>
    </lineage>
</organism>
<proteinExistence type="predicted"/>
<evidence type="ECO:0000259" key="2">
    <source>
        <dbReference type="Pfam" id="PF10006"/>
    </source>
</evidence>
<accession>A0ABP6UTA9</accession>
<sequence>MSDIVIATSEADARAAEAVEAHHAQMSGALTIHVEALVAAAARLEFLAAEDARRLLAGWCNEELLPHAQAEEQALYPAAGATTEGRLLVDAMLEEHRLIGDLVHGLEDGTGGPVRAAAAAVALRVLFESHLAKENRLVLPLLATTPGVSVAALLEGMHDLLGHQADQADQAGEPSGCGGHACSCGERQAEGYPELDARSIPHAIRHATIFGALDTVAAGGGLVLLAPHDPIPLLGQIDERWPGEFAVEYLENGPQTWRLALTRSAA</sequence>
<gene>
    <name evidence="3" type="ORF">GCM10022263_02930</name>
</gene>
<evidence type="ECO:0000259" key="1">
    <source>
        <dbReference type="Pfam" id="PF01814"/>
    </source>
</evidence>
<feature type="domain" description="Hemerythrin-like" evidence="1">
    <location>
        <begin position="16"/>
        <end position="142"/>
    </location>
</feature>
<protein>
    <recommendedName>
        <fullName evidence="5">DUF2249 domain-containing protein</fullName>
    </recommendedName>
</protein>